<dbReference type="EMBL" id="KZ857632">
    <property type="protein sequence ID" value="RDX39854.1"/>
    <property type="molecule type" value="Genomic_DNA"/>
</dbReference>
<protein>
    <submittedName>
        <fullName evidence="2">Uncharacterized protein</fullName>
    </submittedName>
</protein>
<dbReference type="AlphaFoldDB" id="A0A371CHW4"/>
<feature type="compositionally biased region" description="Low complexity" evidence="1">
    <location>
        <begin position="38"/>
        <end position="67"/>
    </location>
</feature>
<organism evidence="2 3">
    <name type="scientific">Lentinus brumalis</name>
    <dbReference type="NCBI Taxonomy" id="2498619"/>
    <lineage>
        <taxon>Eukaryota</taxon>
        <taxon>Fungi</taxon>
        <taxon>Dikarya</taxon>
        <taxon>Basidiomycota</taxon>
        <taxon>Agaricomycotina</taxon>
        <taxon>Agaricomycetes</taxon>
        <taxon>Polyporales</taxon>
        <taxon>Polyporaceae</taxon>
        <taxon>Lentinus</taxon>
    </lineage>
</organism>
<evidence type="ECO:0000313" key="3">
    <source>
        <dbReference type="Proteomes" id="UP000256964"/>
    </source>
</evidence>
<dbReference type="OrthoDB" id="3227556at2759"/>
<feature type="region of interest" description="Disordered" evidence="1">
    <location>
        <begin position="38"/>
        <end position="74"/>
    </location>
</feature>
<gene>
    <name evidence="2" type="ORF">OH76DRAFT_1367111</name>
</gene>
<dbReference type="Proteomes" id="UP000256964">
    <property type="component" value="Unassembled WGS sequence"/>
</dbReference>
<evidence type="ECO:0000256" key="1">
    <source>
        <dbReference type="SAM" id="MobiDB-lite"/>
    </source>
</evidence>
<reference evidence="2 3" key="1">
    <citation type="journal article" date="2018" name="Biotechnol. Biofuels">
        <title>Integrative visual omics of the white-rot fungus Polyporus brumalis exposes the biotechnological potential of its oxidative enzymes for delignifying raw plant biomass.</title>
        <authorList>
            <person name="Miyauchi S."/>
            <person name="Rancon A."/>
            <person name="Drula E."/>
            <person name="Hage H."/>
            <person name="Chaduli D."/>
            <person name="Favel A."/>
            <person name="Grisel S."/>
            <person name="Henrissat B."/>
            <person name="Herpoel-Gimbert I."/>
            <person name="Ruiz-Duenas F.J."/>
            <person name="Chevret D."/>
            <person name="Hainaut M."/>
            <person name="Lin J."/>
            <person name="Wang M."/>
            <person name="Pangilinan J."/>
            <person name="Lipzen A."/>
            <person name="Lesage-Meessen L."/>
            <person name="Navarro D."/>
            <person name="Riley R."/>
            <person name="Grigoriev I.V."/>
            <person name="Zhou S."/>
            <person name="Raouche S."/>
            <person name="Rosso M.N."/>
        </authorList>
    </citation>
    <scope>NUCLEOTIDE SEQUENCE [LARGE SCALE GENOMIC DNA]</scope>
    <source>
        <strain evidence="2 3">BRFM 1820</strain>
    </source>
</reference>
<evidence type="ECO:0000313" key="2">
    <source>
        <dbReference type="EMBL" id="RDX39854.1"/>
    </source>
</evidence>
<accession>A0A371CHW4</accession>
<sequence length="117" mass="12426">MSALQKPGSKDTHPLPLSSTLHDLALLRASDLDFASLLPQPSQHQQASSSTTSSASDDASPSSSDTTVEASVQRSLEFSREARAALRLLHTDAVEREGGRVEDVRGRLEDVVSGLDA</sequence>
<name>A0A371CHW4_9APHY</name>
<keyword evidence="3" id="KW-1185">Reference proteome</keyword>
<proteinExistence type="predicted"/>